<dbReference type="SUPFAM" id="SSF100950">
    <property type="entry name" value="NagB/RpiA/CoA transferase-like"/>
    <property type="match status" value="1"/>
</dbReference>
<keyword evidence="3 4" id="KW-0067">ATP-binding</keyword>
<evidence type="ECO:0000256" key="2">
    <source>
        <dbReference type="ARBA" id="ARBA00022741"/>
    </source>
</evidence>
<name>A0ABT1XHM7_9BURK</name>
<dbReference type="NCBIfam" id="TIGR02727">
    <property type="entry name" value="MTHFS_bact"/>
    <property type="match status" value="1"/>
</dbReference>
<comment type="similarity">
    <text evidence="1 4">Belongs to the 5-formyltetrahydrofolate cyclo-ligase family.</text>
</comment>
<keyword evidence="4" id="KW-0460">Magnesium</keyword>
<dbReference type="PIRSF" id="PIRSF006806">
    <property type="entry name" value="FTHF_cligase"/>
    <property type="match status" value="1"/>
</dbReference>
<reference evidence="5" key="1">
    <citation type="submission" date="2022-07" db="EMBL/GenBank/DDBJ databases">
        <authorList>
            <person name="Xamxidin M."/>
        </authorList>
    </citation>
    <scope>NUCLEOTIDE SEQUENCE</scope>
    <source>
        <strain evidence="5">YS8-69</strain>
    </source>
</reference>
<dbReference type="Proteomes" id="UP001165267">
    <property type="component" value="Unassembled WGS sequence"/>
</dbReference>
<dbReference type="RefSeq" id="WP_257511636.1">
    <property type="nucleotide sequence ID" value="NZ_JANKHG010000016.1"/>
</dbReference>
<sequence length="189" mass="21040">MKKALRQKALAYRTQLSDHEVAAFQPQIHAGLLTLLQTFRPCTVGLYHPVRGEPDILEITGNLVLEGFEWALPVCCDSPTGPLLQFAGFHTGDLLEVGQYNILVPQIKTWVQPQVLLIPCVAFHRQGARLGYGAGWYDRTLQNLVNKPVAVGIAYSGTESKHPFAEPHDQLLDFVVTENSVIHCKENRT</sequence>
<dbReference type="EC" id="6.3.3.2" evidence="4"/>
<keyword evidence="5" id="KW-0436">Ligase</keyword>
<dbReference type="Pfam" id="PF01812">
    <property type="entry name" value="5-FTHF_cyc-lig"/>
    <property type="match status" value="1"/>
</dbReference>
<evidence type="ECO:0000313" key="6">
    <source>
        <dbReference type="Proteomes" id="UP001165267"/>
    </source>
</evidence>
<comment type="cofactor">
    <cofactor evidence="4">
        <name>Mg(2+)</name>
        <dbReference type="ChEBI" id="CHEBI:18420"/>
    </cofactor>
</comment>
<comment type="catalytic activity">
    <reaction evidence="4">
        <text>(6S)-5-formyl-5,6,7,8-tetrahydrofolate + ATP = (6R)-5,10-methenyltetrahydrofolate + ADP + phosphate</text>
        <dbReference type="Rhea" id="RHEA:10488"/>
        <dbReference type="ChEBI" id="CHEBI:30616"/>
        <dbReference type="ChEBI" id="CHEBI:43474"/>
        <dbReference type="ChEBI" id="CHEBI:57455"/>
        <dbReference type="ChEBI" id="CHEBI:57457"/>
        <dbReference type="ChEBI" id="CHEBI:456216"/>
        <dbReference type="EC" id="6.3.3.2"/>
    </reaction>
</comment>
<dbReference type="InterPro" id="IPR002698">
    <property type="entry name" value="FTHF_cligase"/>
</dbReference>
<dbReference type="Gene3D" id="3.40.50.10420">
    <property type="entry name" value="NagB/RpiA/CoA transferase-like"/>
    <property type="match status" value="1"/>
</dbReference>
<accession>A0ABT1XHM7</accession>
<dbReference type="PANTHER" id="PTHR23407:SF1">
    <property type="entry name" value="5-FORMYLTETRAHYDROFOLATE CYCLO-LIGASE"/>
    <property type="match status" value="1"/>
</dbReference>
<dbReference type="InterPro" id="IPR037171">
    <property type="entry name" value="NagB/RpiA_transferase-like"/>
</dbReference>
<evidence type="ECO:0000256" key="1">
    <source>
        <dbReference type="ARBA" id="ARBA00010638"/>
    </source>
</evidence>
<organism evidence="5 6">
    <name type="scientific">Limnobacter parvus</name>
    <dbReference type="NCBI Taxonomy" id="2939690"/>
    <lineage>
        <taxon>Bacteria</taxon>
        <taxon>Pseudomonadati</taxon>
        <taxon>Pseudomonadota</taxon>
        <taxon>Betaproteobacteria</taxon>
        <taxon>Burkholderiales</taxon>
        <taxon>Burkholderiaceae</taxon>
        <taxon>Limnobacter</taxon>
    </lineage>
</organism>
<dbReference type="PANTHER" id="PTHR23407">
    <property type="entry name" value="ATPASE INHIBITOR/5-FORMYLTETRAHYDROFOLATE CYCLO-LIGASE"/>
    <property type="match status" value="1"/>
</dbReference>
<evidence type="ECO:0000256" key="3">
    <source>
        <dbReference type="ARBA" id="ARBA00022840"/>
    </source>
</evidence>
<dbReference type="EMBL" id="JANKHG010000016">
    <property type="protein sequence ID" value="MCR2746401.1"/>
    <property type="molecule type" value="Genomic_DNA"/>
</dbReference>
<dbReference type="GO" id="GO:0030272">
    <property type="term" value="F:5-formyltetrahydrofolate cyclo-ligase activity"/>
    <property type="evidence" value="ECO:0007669"/>
    <property type="project" value="UniProtKB-EC"/>
</dbReference>
<evidence type="ECO:0000256" key="4">
    <source>
        <dbReference type="RuleBase" id="RU361279"/>
    </source>
</evidence>
<dbReference type="InterPro" id="IPR024185">
    <property type="entry name" value="FTHF_cligase-like_sf"/>
</dbReference>
<proteinExistence type="inferred from homology"/>
<keyword evidence="2 4" id="KW-0547">Nucleotide-binding</keyword>
<protein>
    <recommendedName>
        <fullName evidence="4">5-formyltetrahydrofolate cyclo-ligase</fullName>
        <ecNumber evidence="4">6.3.3.2</ecNumber>
    </recommendedName>
</protein>
<evidence type="ECO:0000313" key="5">
    <source>
        <dbReference type="EMBL" id="MCR2746401.1"/>
    </source>
</evidence>
<gene>
    <name evidence="5" type="ORF">NSP04_07055</name>
</gene>
<comment type="caution">
    <text evidence="5">The sequence shown here is derived from an EMBL/GenBank/DDBJ whole genome shotgun (WGS) entry which is preliminary data.</text>
</comment>
<keyword evidence="4" id="KW-0479">Metal-binding</keyword>
<keyword evidence="6" id="KW-1185">Reference proteome</keyword>